<gene>
    <name evidence="1" type="ORF">METZ01_LOCUS266338</name>
</gene>
<accession>A0A382JM29</accession>
<dbReference type="AlphaFoldDB" id="A0A382JM29"/>
<feature type="non-terminal residue" evidence="1">
    <location>
        <position position="41"/>
    </location>
</feature>
<name>A0A382JM29_9ZZZZ</name>
<reference evidence="1" key="1">
    <citation type="submission" date="2018-05" db="EMBL/GenBank/DDBJ databases">
        <authorList>
            <person name="Lanie J.A."/>
            <person name="Ng W.-L."/>
            <person name="Kazmierczak K.M."/>
            <person name="Andrzejewski T.M."/>
            <person name="Davidsen T.M."/>
            <person name="Wayne K.J."/>
            <person name="Tettelin H."/>
            <person name="Glass J.I."/>
            <person name="Rusch D."/>
            <person name="Podicherti R."/>
            <person name="Tsui H.-C.T."/>
            <person name="Winkler M.E."/>
        </authorList>
    </citation>
    <scope>NUCLEOTIDE SEQUENCE</scope>
</reference>
<proteinExistence type="predicted"/>
<organism evidence="1">
    <name type="scientific">marine metagenome</name>
    <dbReference type="NCBI Taxonomy" id="408172"/>
    <lineage>
        <taxon>unclassified sequences</taxon>
        <taxon>metagenomes</taxon>
        <taxon>ecological metagenomes</taxon>
    </lineage>
</organism>
<sequence length="41" mass="4204">MATYSCSSCGMSVNATCGECNEPLVNDSIAKDDGSTVQVSK</sequence>
<evidence type="ECO:0000313" key="1">
    <source>
        <dbReference type="EMBL" id="SVC13484.1"/>
    </source>
</evidence>
<protein>
    <submittedName>
        <fullName evidence="1">Uncharacterized protein</fullName>
    </submittedName>
</protein>
<dbReference type="EMBL" id="UINC01075373">
    <property type="protein sequence ID" value="SVC13484.1"/>
    <property type="molecule type" value="Genomic_DNA"/>
</dbReference>